<evidence type="ECO:0000256" key="1">
    <source>
        <dbReference type="SAM" id="MobiDB-lite"/>
    </source>
</evidence>
<evidence type="ECO:0000313" key="3">
    <source>
        <dbReference type="Proteomes" id="UP000655523"/>
    </source>
</evidence>
<evidence type="ECO:0000313" key="2">
    <source>
        <dbReference type="EMBL" id="NPT57614.1"/>
    </source>
</evidence>
<name>A0A972SJY8_9BURK</name>
<keyword evidence="3" id="KW-1185">Reference proteome</keyword>
<feature type="region of interest" description="Disordered" evidence="1">
    <location>
        <begin position="1"/>
        <end position="62"/>
    </location>
</feature>
<dbReference type="AlphaFoldDB" id="A0A972SJY8"/>
<organism evidence="2 3">
    <name type="scientific">Paraburkholderia elongata</name>
    <dbReference type="NCBI Taxonomy" id="2675747"/>
    <lineage>
        <taxon>Bacteria</taxon>
        <taxon>Pseudomonadati</taxon>
        <taxon>Pseudomonadota</taxon>
        <taxon>Betaproteobacteria</taxon>
        <taxon>Burkholderiales</taxon>
        <taxon>Burkholderiaceae</taxon>
        <taxon>Paraburkholderia</taxon>
    </lineage>
</organism>
<comment type="caution">
    <text evidence="2">The sequence shown here is derived from an EMBL/GenBank/DDBJ whole genome shotgun (WGS) entry which is preliminary data.</text>
</comment>
<sequence>MGRIAARYNRVQPDPTLPPEDRTSFLDALQWTGEPSARLGRSDKKRRRTGRTATGCERQSSSQDGAWQISVIRTSQPNLPRIPEAWRTTKLAQIGSRTVTYRFGQTKPCEMPMKSLISRAMYHPVIALSMFYLTDLMHHVDYSLSGALLVLAAKSMSRVVSLFNKG</sequence>
<proteinExistence type="predicted"/>
<protein>
    <submittedName>
        <fullName evidence="2">Uncharacterized protein</fullName>
    </submittedName>
</protein>
<dbReference type="EMBL" id="WOEZ01000128">
    <property type="protein sequence ID" value="NPT57614.1"/>
    <property type="molecule type" value="Genomic_DNA"/>
</dbReference>
<accession>A0A972SJY8</accession>
<gene>
    <name evidence="2" type="ORF">GNZ13_24325</name>
</gene>
<reference evidence="2 3" key="1">
    <citation type="submission" date="2019-11" db="EMBL/GenBank/DDBJ databases">
        <title>Metabolism of dissolved organic matter in forest soils.</title>
        <authorList>
            <person name="Cyle K.T."/>
            <person name="Wilhelm R.C."/>
            <person name="Martinez C.E."/>
        </authorList>
    </citation>
    <scope>NUCLEOTIDE SEQUENCE [LARGE SCALE GENOMIC DNA]</scope>
    <source>
        <strain evidence="2 3">5N</strain>
    </source>
</reference>
<dbReference type="Proteomes" id="UP000655523">
    <property type="component" value="Unassembled WGS sequence"/>
</dbReference>